<organism evidence="1 2">
    <name type="scientific">Pseudomonas fluorescens</name>
    <dbReference type="NCBI Taxonomy" id="294"/>
    <lineage>
        <taxon>Bacteria</taxon>
        <taxon>Pseudomonadati</taxon>
        <taxon>Pseudomonadota</taxon>
        <taxon>Gammaproteobacteria</taxon>
        <taxon>Pseudomonadales</taxon>
        <taxon>Pseudomonadaceae</taxon>
        <taxon>Pseudomonas</taxon>
    </lineage>
</organism>
<sequence length="139" mass="14656">MLKLNAFLAGLLFGVGLLLAGMANPTKVLAFLDVAGAWDPSLALVMVGAIAIAIGPLTWARRQRKSVLGNPMQLPARKELDRRLVGGSLLFGVGWGIAGICPGPAVTILLTGHWQAIVFVLAMLAGMGLFTLLETRRNP</sequence>
<dbReference type="InterPro" id="IPR046513">
    <property type="entry name" value="DUF6691"/>
</dbReference>
<evidence type="ECO:0000313" key="2">
    <source>
        <dbReference type="Proteomes" id="UP000326067"/>
    </source>
</evidence>
<dbReference type="Proteomes" id="UP000326067">
    <property type="component" value="Unassembled WGS sequence"/>
</dbReference>
<dbReference type="Pfam" id="PF20398">
    <property type="entry name" value="DUF6691"/>
    <property type="match status" value="1"/>
</dbReference>
<evidence type="ECO:0008006" key="3">
    <source>
        <dbReference type="Google" id="ProtNLM"/>
    </source>
</evidence>
<evidence type="ECO:0000313" key="1">
    <source>
        <dbReference type="EMBL" id="VVO47156.1"/>
    </source>
</evidence>
<proteinExistence type="predicted"/>
<dbReference type="RefSeq" id="WP_076563632.1">
    <property type="nucleotide sequence ID" value="NZ_CABVIC010000001.1"/>
</dbReference>
<reference evidence="1 2" key="1">
    <citation type="submission" date="2019-09" db="EMBL/GenBank/DDBJ databases">
        <authorList>
            <person name="Chandra G."/>
            <person name="Truman W A."/>
        </authorList>
    </citation>
    <scope>NUCLEOTIDE SEQUENCE [LARGE SCALE GENOMIC DNA]</scope>
    <source>
        <strain evidence="1">PS847</strain>
    </source>
</reference>
<dbReference type="AlphaFoldDB" id="A0A5E7G6F7"/>
<accession>A0A5E7G6F7</accession>
<name>A0A5E7G6F7_PSEFL</name>
<protein>
    <recommendedName>
        <fullName evidence="3">YeeE/YedE family protein</fullName>
    </recommendedName>
</protein>
<dbReference type="EMBL" id="CABVIC010000001">
    <property type="protein sequence ID" value="VVO47156.1"/>
    <property type="molecule type" value="Genomic_DNA"/>
</dbReference>
<gene>
    <name evidence="1" type="ORF">PS847_00077</name>
</gene>